<feature type="coiled-coil region" evidence="1">
    <location>
        <begin position="47"/>
        <end position="106"/>
    </location>
</feature>
<evidence type="ECO:0000256" key="1">
    <source>
        <dbReference type="SAM" id="Coils"/>
    </source>
</evidence>
<reference evidence="4 5" key="1">
    <citation type="journal article" date="2016" name="BMC Genomics">
        <title>Comparative genomics reveals Cyclospora cayetanensis possesses coccidia-like metabolism and invasion components but unique surface antigens.</title>
        <authorList>
            <person name="Liu S."/>
            <person name="Wang L."/>
            <person name="Zheng H."/>
            <person name="Xu Z."/>
            <person name="Roellig D.M."/>
            <person name="Li N."/>
            <person name="Frace M.A."/>
            <person name="Tang K."/>
            <person name="Arrowood M.J."/>
            <person name="Moss D.M."/>
            <person name="Zhang L."/>
            <person name="Feng Y."/>
            <person name="Xiao L."/>
        </authorList>
    </citation>
    <scope>NUCLEOTIDE SEQUENCE [LARGE SCALE GENOMIC DNA]</scope>
    <source>
        <strain evidence="4 5">CHN_HEN01</strain>
    </source>
</reference>
<evidence type="ECO:0000313" key="5">
    <source>
        <dbReference type="Proteomes" id="UP000095192"/>
    </source>
</evidence>
<dbReference type="Proteomes" id="UP000095192">
    <property type="component" value="Unassembled WGS sequence"/>
</dbReference>
<gene>
    <name evidence="4" type="ORF">cyc_03801</name>
</gene>
<dbReference type="AlphaFoldDB" id="A0A1D3CSH6"/>
<protein>
    <recommendedName>
        <fullName evidence="6">Transmembrane protein</fullName>
    </recommendedName>
</protein>
<name>A0A1D3CSH6_9EIME</name>
<dbReference type="EMBL" id="JROU02002110">
    <property type="protein sequence ID" value="OEH74136.1"/>
    <property type="molecule type" value="Genomic_DNA"/>
</dbReference>
<feature type="transmembrane region" description="Helical" evidence="3">
    <location>
        <begin position="235"/>
        <end position="257"/>
    </location>
</feature>
<sequence>MLASTPAETLCWTEKRERRLWRYGGGQKHEEAMATCSSKQQPDQTCKEQSEALRMRLNEEITTKEELEAKLRQQEHQQRVATTDLRHELEKLRAQLQHQKKQGKQDGWPSGTIEKVAELASDMGQIYRAVIEVMVSAVPLSLRDAAQQQAATAATATTEQLNKVYVHVEPYVDSTKAFYFTYIHPHATAAAAWARSAGSSAVAKTAASANQHLDSALAAVYVHQPHLRPLVPTDFYGRILLLLLLLATAYLSGAVLMRCCSLACSCCCRRKSKTRRSCKKVFAADTAAASGGASQGSSGRAYYQGRESAQTPQPMPPRPFDLEKRRKH</sequence>
<keyword evidence="3" id="KW-1133">Transmembrane helix</keyword>
<evidence type="ECO:0008006" key="6">
    <source>
        <dbReference type="Google" id="ProtNLM"/>
    </source>
</evidence>
<evidence type="ECO:0000313" key="4">
    <source>
        <dbReference type="EMBL" id="OEH74136.1"/>
    </source>
</evidence>
<dbReference type="VEuPathDB" id="ToxoDB:LOC34620435"/>
<dbReference type="VEuPathDB" id="ToxoDB:cyc_03801"/>
<accession>A0A1D3CSH6</accession>
<proteinExistence type="predicted"/>
<evidence type="ECO:0000256" key="3">
    <source>
        <dbReference type="SAM" id="Phobius"/>
    </source>
</evidence>
<keyword evidence="3" id="KW-0472">Membrane</keyword>
<keyword evidence="1" id="KW-0175">Coiled coil</keyword>
<keyword evidence="5" id="KW-1185">Reference proteome</keyword>
<comment type="caution">
    <text evidence="4">The sequence shown here is derived from an EMBL/GenBank/DDBJ whole genome shotgun (WGS) entry which is preliminary data.</text>
</comment>
<evidence type="ECO:0000256" key="2">
    <source>
        <dbReference type="SAM" id="MobiDB-lite"/>
    </source>
</evidence>
<keyword evidence="3" id="KW-0812">Transmembrane</keyword>
<feature type="region of interest" description="Disordered" evidence="2">
    <location>
        <begin position="285"/>
        <end position="328"/>
    </location>
</feature>
<organism evidence="4 5">
    <name type="scientific">Cyclospora cayetanensis</name>
    <dbReference type="NCBI Taxonomy" id="88456"/>
    <lineage>
        <taxon>Eukaryota</taxon>
        <taxon>Sar</taxon>
        <taxon>Alveolata</taxon>
        <taxon>Apicomplexa</taxon>
        <taxon>Conoidasida</taxon>
        <taxon>Coccidia</taxon>
        <taxon>Eucoccidiorida</taxon>
        <taxon>Eimeriorina</taxon>
        <taxon>Eimeriidae</taxon>
        <taxon>Cyclospora</taxon>
    </lineage>
</organism>
<dbReference type="InParanoid" id="A0A1D3CSH6"/>
<feature type="compositionally biased region" description="Low complexity" evidence="2">
    <location>
        <begin position="285"/>
        <end position="301"/>
    </location>
</feature>